<dbReference type="GO" id="GO:0004803">
    <property type="term" value="F:transposase activity"/>
    <property type="evidence" value="ECO:0007669"/>
    <property type="project" value="InterPro"/>
</dbReference>
<dbReference type="InterPro" id="IPR002514">
    <property type="entry name" value="Transposase_8"/>
</dbReference>
<reference evidence="2" key="2">
    <citation type="journal article" date="2020" name="Int. J. Syst. Evol. Microbiol.">
        <title>Genomic insights into a novel species Rhodoferax aquaticus sp. nov., isolated from freshwater.</title>
        <authorList>
            <person name="Li T."/>
            <person name="Zhuo Y."/>
            <person name="Jin C.Z."/>
            <person name="Wu X."/>
            <person name="Ko S.R."/>
            <person name="Jin F.J."/>
            <person name="Ahn C.Y."/>
            <person name="Oh H.M."/>
            <person name="Lee H.G."/>
            <person name="Jin L."/>
        </authorList>
    </citation>
    <scope>NUCLEOTIDE SEQUENCE [LARGE SCALE GENOMIC DNA]</scope>
    <source>
        <strain evidence="2">Gr-4</strain>
    </source>
</reference>
<evidence type="ECO:0000313" key="2">
    <source>
        <dbReference type="Proteomes" id="UP000317365"/>
    </source>
</evidence>
<protein>
    <recommendedName>
        <fullName evidence="3">Transposase</fullName>
    </recommendedName>
</protein>
<reference evidence="2" key="1">
    <citation type="submission" date="2019-02" db="EMBL/GenBank/DDBJ databases">
        <title>Complete genome sequence of Rhodoferax sp. Gr-4.</title>
        <authorList>
            <person name="Jin L."/>
        </authorList>
    </citation>
    <scope>NUCLEOTIDE SEQUENCE [LARGE SCALE GENOMIC DNA]</scope>
    <source>
        <strain evidence="2">Gr-4</strain>
    </source>
</reference>
<organism evidence="1 2">
    <name type="scientific">Rhodoferax aquaticus</name>
    <dbReference type="NCBI Taxonomy" id="2527691"/>
    <lineage>
        <taxon>Bacteria</taxon>
        <taxon>Pseudomonadati</taxon>
        <taxon>Pseudomonadota</taxon>
        <taxon>Betaproteobacteria</taxon>
        <taxon>Burkholderiales</taxon>
        <taxon>Comamonadaceae</taxon>
        <taxon>Rhodoferax</taxon>
    </lineage>
</organism>
<dbReference type="Proteomes" id="UP000317365">
    <property type="component" value="Chromosome"/>
</dbReference>
<accession>A0A515ESX9</accession>
<keyword evidence="2" id="KW-1185">Reference proteome</keyword>
<sequence>MHTTYIQLPTAGRPQGRYSDEFKRQIMAACKQLGVPTEAVALANGLDANVLRRWISESQTRLLKSDTAKQTMALALQTQTQFIALEIQSGDAASANVQIELQRSATTVRVQWQLVCAAECAAWLAARRLHQGRFVWPPICGVDQFSLSHPQLDHLVLSSAGQRMGDGGTITMV</sequence>
<proteinExistence type="predicted"/>
<name>A0A515ESX9_9BURK</name>
<dbReference type="EMBL" id="CP036282">
    <property type="protein sequence ID" value="QDL55774.1"/>
    <property type="molecule type" value="Genomic_DNA"/>
</dbReference>
<gene>
    <name evidence="1" type="ORF">EXZ61_17220</name>
</gene>
<evidence type="ECO:0000313" key="1">
    <source>
        <dbReference type="EMBL" id="QDL55774.1"/>
    </source>
</evidence>
<dbReference type="KEGG" id="rhg:EXZ61_17220"/>
<dbReference type="RefSeq" id="WP_142812926.1">
    <property type="nucleotide sequence ID" value="NZ_CP036282.1"/>
</dbReference>
<dbReference type="GO" id="GO:0006313">
    <property type="term" value="P:DNA transposition"/>
    <property type="evidence" value="ECO:0007669"/>
    <property type="project" value="InterPro"/>
</dbReference>
<evidence type="ECO:0008006" key="3">
    <source>
        <dbReference type="Google" id="ProtNLM"/>
    </source>
</evidence>
<dbReference type="GO" id="GO:0003677">
    <property type="term" value="F:DNA binding"/>
    <property type="evidence" value="ECO:0007669"/>
    <property type="project" value="InterPro"/>
</dbReference>
<dbReference type="AlphaFoldDB" id="A0A515ESX9"/>
<dbReference type="Pfam" id="PF01527">
    <property type="entry name" value="HTH_Tnp_1"/>
    <property type="match status" value="1"/>
</dbReference>